<sequence>MGRDQPSDSIAQQVKAASRTAKGVNLVLDFVGVTKTFEIAQKSLDLNGQYLATGLLGGEAQFPLAKLVLRGITMKGIIIGSLVQLKRLVELVLKMPFIYDNLTYSVHSLDDGIQIMEKLAKGQVVGRAILKCNDDDE</sequence>
<dbReference type="Pfam" id="PF00107">
    <property type="entry name" value="ADH_zinc_N"/>
    <property type="match status" value="1"/>
</dbReference>
<dbReference type="RefSeq" id="XP_022108309.1">
    <property type="nucleotide sequence ID" value="XM_022252617.1"/>
</dbReference>
<keyword evidence="2" id="KW-1185">Reference proteome</keyword>
<dbReference type="GeneID" id="110988788"/>
<gene>
    <name evidence="3" type="primary">LOC110988788</name>
</gene>
<accession>A0A8B7ZSC0</accession>
<feature type="domain" description="Alcohol dehydrogenase-like C-terminal" evidence="1">
    <location>
        <begin position="10"/>
        <end position="92"/>
    </location>
</feature>
<dbReference type="InterPro" id="IPR013149">
    <property type="entry name" value="ADH-like_C"/>
</dbReference>
<evidence type="ECO:0000313" key="2">
    <source>
        <dbReference type="Proteomes" id="UP000694845"/>
    </source>
</evidence>
<dbReference type="Proteomes" id="UP000694845">
    <property type="component" value="Unplaced"/>
</dbReference>
<reference evidence="3" key="1">
    <citation type="submission" date="2025-08" db="UniProtKB">
        <authorList>
            <consortium name="RefSeq"/>
        </authorList>
    </citation>
    <scope>IDENTIFICATION</scope>
</reference>
<evidence type="ECO:0000313" key="3">
    <source>
        <dbReference type="RefSeq" id="XP_022108309.1"/>
    </source>
</evidence>
<name>A0A8B7ZSC0_ACAPL</name>
<dbReference type="InterPro" id="IPR036291">
    <property type="entry name" value="NAD(P)-bd_dom_sf"/>
</dbReference>
<organism evidence="2 3">
    <name type="scientific">Acanthaster planci</name>
    <name type="common">Crown-of-thorns starfish</name>
    <dbReference type="NCBI Taxonomy" id="133434"/>
    <lineage>
        <taxon>Eukaryota</taxon>
        <taxon>Metazoa</taxon>
        <taxon>Echinodermata</taxon>
        <taxon>Eleutherozoa</taxon>
        <taxon>Asterozoa</taxon>
        <taxon>Asteroidea</taxon>
        <taxon>Valvatacea</taxon>
        <taxon>Valvatida</taxon>
        <taxon>Acanthasteridae</taxon>
        <taxon>Acanthaster</taxon>
    </lineage>
</organism>
<dbReference type="OrthoDB" id="1879366at2759"/>
<dbReference type="Gene3D" id="3.40.50.720">
    <property type="entry name" value="NAD(P)-binding Rossmann-like Domain"/>
    <property type="match status" value="1"/>
</dbReference>
<dbReference type="SUPFAM" id="SSF51735">
    <property type="entry name" value="NAD(P)-binding Rossmann-fold domains"/>
    <property type="match status" value="1"/>
</dbReference>
<protein>
    <submittedName>
        <fullName evidence="3">Uncharacterized protein LOC110988788</fullName>
    </submittedName>
</protein>
<proteinExistence type="predicted"/>
<dbReference type="KEGG" id="aplc:110988788"/>
<dbReference type="AlphaFoldDB" id="A0A8B7ZSC0"/>
<dbReference type="Gene3D" id="3.90.180.10">
    <property type="entry name" value="Medium-chain alcohol dehydrogenases, catalytic domain"/>
    <property type="match status" value="1"/>
</dbReference>
<evidence type="ECO:0000259" key="1">
    <source>
        <dbReference type="Pfam" id="PF00107"/>
    </source>
</evidence>